<dbReference type="GeneID" id="91992483"/>
<protein>
    <recommendedName>
        <fullName evidence="6">Nudix hydrolase domain-containing protein</fullName>
    </recommendedName>
</protein>
<evidence type="ECO:0000313" key="7">
    <source>
        <dbReference type="EMBL" id="KAL0243660.1"/>
    </source>
</evidence>
<reference evidence="8" key="1">
    <citation type="submission" date="2015-01" db="EMBL/GenBank/DDBJ databases">
        <title>The Genome Sequence of Cryptococcus gattii MMRL2647.</title>
        <authorList>
            <consortium name="The Broad Institute Genomics Platform"/>
            <person name="Cuomo C."/>
            <person name="Litvintseva A."/>
            <person name="Chen Y."/>
            <person name="Heitman J."/>
            <person name="Sun S."/>
            <person name="Springer D."/>
            <person name="Dromer F."/>
            <person name="Young S."/>
            <person name="Zeng Q."/>
            <person name="Gargeya S."/>
            <person name="Abouelleil A."/>
            <person name="Alvarado L."/>
            <person name="Chapman S.B."/>
            <person name="Gainer-Dewar J."/>
            <person name="Goldberg J."/>
            <person name="Griggs A."/>
            <person name="Gujja S."/>
            <person name="Hansen M."/>
            <person name="Howarth C."/>
            <person name="Imamovic A."/>
            <person name="Larimer J."/>
            <person name="Murphy C."/>
            <person name="Naylor J."/>
            <person name="Pearson M."/>
            <person name="Priest M."/>
            <person name="Roberts A."/>
            <person name="Saif S."/>
            <person name="Shea T."/>
            <person name="Sykes S."/>
            <person name="Wortman J."/>
            <person name="Nusbaum C."/>
            <person name="Birren B."/>
        </authorList>
    </citation>
    <scope>NUCLEOTIDE SEQUENCE [LARGE SCALE GENOMIC DNA]</scope>
    <source>
        <strain evidence="8">IND107</strain>
    </source>
</reference>
<evidence type="ECO:0000259" key="6">
    <source>
        <dbReference type="PROSITE" id="PS51462"/>
    </source>
</evidence>
<keyword evidence="4" id="KW-0378">Hydrolase</keyword>
<reference evidence="7 8" key="2">
    <citation type="submission" date="2024-01" db="EMBL/GenBank/DDBJ databases">
        <title>Comparative genomics of Cryptococcus and Kwoniella reveals pathogenesis evolution and contrasting modes of karyotype evolution via chromosome fusion or intercentromeric recombination.</title>
        <authorList>
            <person name="Coelho M.A."/>
            <person name="David-Palma M."/>
            <person name="Shea T."/>
            <person name="Bowers K."/>
            <person name="Mcginley-Smith S."/>
            <person name="Mohammad A.W."/>
            <person name="Gnirke A."/>
            <person name="Yurkov A.M."/>
            <person name="Nowrousian M."/>
            <person name="Sun S."/>
            <person name="Cuomo C.A."/>
            <person name="Heitman J."/>
        </authorList>
    </citation>
    <scope>NUCLEOTIDE SEQUENCE [LARGE SCALE GENOMIC DNA]</scope>
    <source>
        <strain evidence="7 8">IND107</strain>
    </source>
</reference>
<gene>
    <name evidence="7" type="ORF">I308_105628</name>
</gene>
<comment type="caution">
    <text evidence="7">The sequence shown here is derived from an EMBL/GenBank/DDBJ whole genome shotgun (WGS) entry which is preliminary data.</text>
</comment>
<keyword evidence="3" id="KW-0479">Metal-binding</keyword>
<comment type="similarity">
    <text evidence="2">Belongs to the Nudix hydrolase family.</text>
</comment>
<dbReference type="EMBL" id="ATAM02000010">
    <property type="protein sequence ID" value="KAL0243660.1"/>
    <property type="molecule type" value="Genomic_DNA"/>
</dbReference>
<dbReference type="Gene3D" id="3.90.79.10">
    <property type="entry name" value="Nucleoside Triphosphate Pyrophosphohydrolase"/>
    <property type="match status" value="1"/>
</dbReference>
<evidence type="ECO:0000313" key="8">
    <source>
        <dbReference type="Proteomes" id="UP000054399"/>
    </source>
</evidence>
<feature type="domain" description="Nudix hydrolase" evidence="6">
    <location>
        <begin position="89"/>
        <end position="224"/>
    </location>
</feature>
<dbReference type="PANTHER" id="PTHR43758">
    <property type="entry name" value="7,8-DIHYDRO-8-OXOGUANINE TRIPHOSPHATASE"/>
    <property type="match status" value="1"/>
</dbReference>
<dbReference type="PROSITE" id="PS51462">
    <property type="entry name" value="NUDIX"/>
    <property type="match status" value="1"/>
</dbReference>
<evidence type="ECO:0000256" key="5">
    <source>
        <dbReference type="ARBA" id="ARBA00022842"/>
    </source>
</evidence>
<dbReference type="InterPro" id="IPR020084">
    <property type="entry name" value="NUDIX_hydrolase_CS"/>
</dbReference>
<comment type="cofactor">
    <cofactor evidence="1">
        <name>Mg(2+)</name>
        <dbReference type="ChEBI" id="CHEBI:18420"/>
    </cofactor>
</comment>
<dbReference type="InterPro" id="IPR015797">
    <property type="entry name" value="NUDIX_hydrolase-like_dom_sf"/>
</dbReference>
<dbReference type="Proteomes" id="UP000054399">
    <property type="component" value="Unassembled WGS sequence"/>
</dbReference>
<name>A0ABR3BLI9_9TREE</name>
<dbReference type="PANTHER" id="PTHR43758:SF2">
    <property type="entry name" value="OXIDIZED PURINE NUCLEOSIDE TRIPHOSPHATE HYDROLASE"/>
    <property type="match status" value="1"/>
</dbReference>
<accession>A0ABR3BLI9</accession>
<evidence type="ECO:0000256" key="3">
    <source>
        <dbReference type="ARBA" id="ARBA00022723"/>
    </source>
</evidence>
<evidence type="ECO:0000256" key="2">
    <source>
        <dbReference type="ARBA" id="ARBA00005582"/>
    </source>
</evidence>
<proteinExistence type="inferred from homology"/>
<dbReference type="PROSITE" id="PS00893">
    <property type="entry name" value="NUDIX_BOX"/>
    <property type="match status" value="1"/>
</dbReference>
<keyword evidence="5" id="KW-0460">Magnesium</keyword>
<dbReference type="Pfam" id="PF00293">
    <property type="entry name" value="NUDIX"/>
    <property type="match status" value="1"/>
</dbReference>
<evidence type="ECO:0000256" key="1">
    <source>
        <dbReference type="ARBA" id="ARBA00001946"/>
    </source>
</evidence>
<keyword evidence="8" id="KW-1185">Reference proteome</keyword>
<organism evidence="7 8">
    <name type="scientific">Cryptococcus tetragattii IND107</name>
    <dbReference type="NCBI Taxonomy" id="1296105"/>
    <lineage>
        <taxon>Eukaryota</taxon>
        <taxon>Fungi</taxon>
        <taxon>Dikarya</taxon>
        <taxon>Basidiomycota</taxon>
        <taxon>Agaricomycotina</taxon>
        <taxon>Tremellomycetes</taxon>
        <taxon>Tremellales</taxon>
        <taxon>Cryptococcaceae</taxon>
        <taxon>Cryptococcus</taxon>
        <taxon>Cryptococcus gattii species complex</taxon>
    </lineage>
</organism>
<dbReference type="SUPFAM" id="SSF55811">
    <property type="entry name" value="Nudix"/>
    <property type="match status" value="1"/>
</dbReference>
<dbReference type="InterPro" id="IPR000086">
    <property type="entry name" value="NUDIX_hydrolase_dom"/>
</dbReference>
<sequence length="299" mass="33837">MMHHPDQPTSVAHVAHRRLGYQAATNHRLVWAGVWSTYTVKLRPYYLKQKGMACSSIPTEFNKLPIEQSPFSSQTPVRNWVHLQNIKPWPIEYSLVFVVDRQTSKVLLGLKRRGMGVGLYNGYGGKPEPGEPMLDCAVRELHEESGLVVNRFDLHHKGILLTSRPDLGTQHEKSLLRIHIYACTSWTGTPATTEEMEPKWIDIADLPLEKMWPEARKYVPPLLQSILQDKLNTEMLLARVDYEYLTSVQAPTPLPPLLGLSISFENGDGDDLPMERLSGWWMTFTTARILSLVAGNSGI</sequence>
<dbReference type="CDD" id="cd03427">
    <property type="entry name" value="NUDIX_MTH1_Nudt1"/>
    <property type="match status" value="1"/>
</dbReference>
<evidence type="ECO:0000256" key="4">
    <source>
        <dbReference type="ARBA" id="ARBA00022801"/>
    </source>
</evidence>
<dbReference type="RefSeq" id="XP_066612027.1">
    <property type="nucleotide sequence ID" value="XM_066760081.1"/>
</dbReference>